<feature type="transmembrane region" description="Helical" evidence="3">
    <location>
        <begin position="455"/>
        <end position="478"/>
    </location>
</feature>
<evidence type="ECO:0000256" key="1">
    <source>
        <dbReference type="ARBA" id="ARBA00007447"/>
    </source>
</evidence>
<dbReference type="GO" id="GO:0004190">
    <property type="term" value="F:aspartic-type endopeptidase activity"/>
    <property type="evidence" value="ECO:0007669"/>
    <property type="project" value="InterPro"/>
</dbReference>
<evidence type="ECO:0000313" key="6">
    <source>
        <dbReference type="EMBL" id="KAF2683217.1"/>
    </source>
</evidence>
<comment type="similarity">
    <text evidence="1">Belongs to the peptidase A1 family.</text>
</comment>
<dbReference type="Gene3D" id="2.40.70.10">
    <property type="entry name" value="Acid Proteases"/>
    <property type="match status" value="2"/>
</dbReference>
<evidence type="ECO:0000256" key="3">
    <source>
        <dbReference type="SAM" id="Phobius"/>
    </source>
</evidence>
<dbReference type="PANTHER" id="PTHR47966:SF51">
    <property type="entry name" value="BETA-SITE APP-CLEAVING ENZYME, ISOFORM A-RELATED"/>
    <property type="match status" value="1"/>
</dbReference>
<dbReference type="PRINTS" id="PR00792">
    <property type="entry name" value="PEPSIN"/>
</dbReference>
<feature type="compositionally biased region" description="Basic and acidic residues" evidence="2">
    <location>
        <begin position="533"/>
        <end position="542"/>
    </location>
</feature>
<dbReference type="EMBL" id="MU005585">
    <property type="protein sequence ID" value="KAF2683217.1"/>
    <property type="molecule type" value="Genomic_DNA"/>
</dbReference>
<dbReference type="Proteomes" id="UP000799291">
    <property type="component" value="Unassembled WGS sequence"/>
</dbReference>
<proteinExistence type="inferred from homology"/>
<dbReference type="GO" id="GO:0006508">
    <property type="term" value="P:proteolysis"/>
    <property type="evidence" value="ECO:0007669"/>
    <property type="project" value="UniProtKB-KW"/>
</dbReference>
<dbReference type="OrthoDB" id="4074350at2759"/>
<reference evidence="6" key="1">
    <citation type="journal article" date="2020" name="Stud. Mycol.">
        <title>101 Dothideomycetes genomes: a test case for predicting lifestyles and emergence of pathogens.</title>
        <authorList>
            <person name="Haridas S."/>
            <person name="Albert R."/>
            <person name="Binder M."/>
            <person name="Bloem J."/>
            <person name="Labutti K."/>
            <person name="Salamov A."/>
            <person name="Andreopoulos B."/>
            <person name="Baker S."/>
            <person name="Barry K."/>
            <person name="Bills G."/>
            <person name="Bluhm B."/>
            <person name="Cannon C."/>
            <person name="Castanera R."/>
            <person name="Culley D."/>
            <person name="Daum C."/>
            <person name="Ezra D."/>
            <person name="Gonzalez J."/>
            <person name="Henrissat B."/>
            <person name="Kuo A."/>
            <person name="Liang C."/>
            <person name="Lipzen A."/>
            <person name="Lutzoni F."/>
            <person name="Magnuson J."/>
            <person name="Mondo S."/>
            <person name="Nolan M."/>
            <person name="Ohm R."/>
            <person name="Pangilinan J."/>
            <person name="Park H.-J."/>
            <person name="Ramirez L."/>
            <person name="Alfaro M."/>
            <person name="Sun H."/>
            <person name="Tritt A."/>
            <person name="Yoshinaga Y."/>
            <person name="Zwiers L.-H."/>
            <person name="Turgeon B."/>
            <person name="Goodwin S."/>
            <person name="Spatafora J."/>
            <person name="Crous P."/>
            <person name="Grigoriev I."/>
        </authorList>
    </citation>
    <scope>NUCLEOTIDE SEQUENCE</scope>
    <source>
        <strain evidence="6">CBS 122367</strain>
    </source>
</reference>
<dbReference type="InterPro" id="IPR033121">
    <property type="entry name" value="PEPTIDASE_A1"/>
</dbReference>
<feature type="region of interest" description="Disordered" evidence="2">
    <location>
        <begin position="592"/>
        <end position="716"/>
    </location>
</feature>
<evidence type="ECO:0000313" key="7">
    <source>
        <dbReference type="Proteomes" id="UP000799291"/>
    </source>
</evidence>
<dbReference type="InterPro" id="IPR021109">
    <property type="entry name" value="Peptidase_aspartic_dom_sf"/>
</dbReference>
<dbReference type="PANTHER" id="PTHR47966">
    <property type="entry name" value="BETA-SITE APP-CLEAVING ENZYME, ISOFORM A-RELATED"/>
    <property type="match status" value="1"/>
</dbReference>
<dbReference type="AlphaFoldDB" id="A0A6G1IY87"/>
<dbReference type="Pfam" id="PF00026">
    <property type="entry name" value="Asp"/>
    <property type="match status" value="1"/>
</dbReference>
<protein>
    <submittedName>
        <fullName evidence="6">Acid protease</fullName>
    </submittedName>
</protein>
<keyword evidence="3" id="KW-1133">Transmembrane helix</keyword>
<organism evidence="6 7">
    <name type="scientific">Lentithecium fluviatile CBS 122367</name>
    <dbReference type="NCBI Taxonomy" id="1168545"/>
    <lineage>
        <taxon>Eukaryota</taxon>
        <taxon>Fungi</taxon>
        <taxon>Dikarya</taxon>
        <taxon>Ascomycota</taxon>
        <taxon>Pezizomycotina</taxon>
        <taxon>Dothideomycetes</taxon>
        <taxon>Pleosporomycetidae</taxon>
        <taxon>Pleosporales</taxon>
        <taxon>Massarineae</taxon>
        <taxon>Lentitheciaceae</taxon>
        <taxon>Lentithecium</taxon>
    </lineage>
</organism>
<feature type="compositionally biased region" description="Basic and acidic residues" evidence="2">
    <location>
        <begin position="706"/>
        <end position="716"/>
    </location>
</feature>
<sequence length="716" mass="78989">MIRHRGDGTLVALAVVALWTLLTPCLAVALAARDANNTLPAAVSVAPDQNWEGIDGKWNTVSIRVGEPAQLIRVFVSTASQQTWVVHASACMENTTDEATGQLVEQEDRDCFESRGRTFNLSESTSWDENGFFQLWTEKNLGLIGNGFYGWDKVGLGLKGEEGPTLDNTTVGTLISPNFWLGHFGVNPKPTNFSAFVEPSPSYMTLLYEGGQLPSLAFGYTAGKRYHDPPLLSSLTLGGYDTTRLIPNDISFGFAPDNERDIVVGILGITASSATKSNINLRPRDPFTMYIDSTIAELWMPIEVCKAFEQTFGLTFDNNTSLYLVNDDLHQRLLAENPSITFSLGQPYASDATVNITLPYDAFDLEASPPYRGLENSTRYFPIRQAAEEGQFVLGKVFLQEAYLIVDWERQNFSVSATNWTYGVDEDIVPIYAQKYMPQVLAANAKPKHFTTGSIIGIALGAGFGFAIVVSGVIWWFWRRRQKRKLEEVKAMYEQRVAAAVTKEPLGEKSDLPPVSPTTDAEEGTNVFPKAELPAEDRKDGELSSPLSGPLVEAADTPRQIFEMPGCTPTSAEAGGRQLTEKESMMVRERIYNGVDPNEANQDTSPRSEEPPRRPAPVSPSEVTMVSRRIPNVSPITPRAPRDGASLEANDTFFQPPTPRVRDGASLEANDTFFSPLQSRTPRDGRFLEAEDTLLSPISPMEGSEDSSRRRFSYEI</sequence>
<keyword evidence="4" id="KW-0732">Signal</keyword>
<feature type="signal peptide" evidence="4">
    <location>
        <begin position="1"/>
        <end position="27"/>
    </location>
</feature>
<dbReference type="SUPFAM" id="SSF50630">
    <property type="entry name" value="Acid proteases"/>
    <property type="match status" value="1"/>
</dbReference>
<keyword evidence="3" id="KW-0472">Membrane</keyword>
<feature type="chain" id="PRO_5026353629" evidence="4">
    <location>
        <begin position="28"/>
        <end position="716"/>
    </location>
</feature>
<keyword evidence="6" id="KW-0645">Protease</keyword>
<evidence type="ECO:0000256" key="4">
    <source>
        <dbReference type="SAM" id="SignalP"/>
    </source>
</evidence>
<keyword evidence="3" id="KW-0812">Transmembrane</keyword>
<evidence type="ECO:0000256" key="2">
    <source>
        <dbReference type="SAM" id="MobiDB-lite"/>
    </source>
</evidence>
<dbReference type="GO" id="GO:0000324">
    <property type="term" value="C:fungal-type vacuole"/>
    <property type="evidence" value="ECO:0007669"/>
    <property type="project" value="TreeGrafter"/>
</dbReference>
<dbReference type="InterPro" id="IPR001461">
    <property type="entry name" value="Aspartic_peptidase_A1"/>
</dbReference>
<feature type="region of interest" description="Disordered" evidence="2">
    <location>
        <begin position="563"/>
        <end position="582"/>
    </location>
</feature>
<feature type="domain" description="Peptidase A1" evidence="5">
    <location>
        <begin position="59"/>
        <end position="416"/>
    </location>
</feature>
<keyword evidence="6" id="KW-0378">Hydrolase</keyword>
<gene>
    <name evidence="6" type="ORF">K458DRAFT_419412</name>
</gene>
<accession>A0A6G1IY87</accession>
<name>A0A6G1IY87_9PLEO</name>
<feature type="region of interest" description="Disordered" evidence="2">
    <location>
        <begin position="504"/>
        <end position="552"/>
    </location>
</feature>
<evidence type="ECO:0000259" key="5">
    <source>
        <dbReference type="PROSITE" id="PS51767"/>
    </source>
</evidence>
<dbReference type="PROSITE" id="PS51767">
    <property type="entry name" value="PEPTIDASE_A1"/>
    <property type="match status" value="1"/>
</dbReference>
<keyword evidence="7" id="KW-1185">Reference proteome</keyword>